<evidence type="ECO:0000313" key="1">
    <source>
        <dbReference type="EMBL" id="PMD15519.1"/>
    </source>
</evidence>
<dbReference type="Proteomes" id="UP000235672">
    <property type="component" value="Unassembled WGS sequence"/>
</dbReference>
<sequence>MAHTAHQAGATVAGTFAATGMATIPAGNTTSGPVPVGVPIVISSSPQGGTELEIGGARRELRLAQLSIYAFRHLEKAEAFQESTIEVPWRIIVRKSSFCSVELTVWLGSFNLSSAGHANCVRFQRPDSRARVGGGGYTLRNVGPRMMEKLLLFLDYECHMQQVQIPWDDIVHRLQPGSSGPCATQMLMKMRERLVVEGHMVPPEKTKLRIKPNPKVRGFVRKDPDGDPGVVRVVAWNEPLARARSYENGQHIEVRNGEIKEVVEMENQLGVAYMQRANTLVDPEMRQAGVVLYMFVHGLRR</sequence>
<reference evidence="1 2" key="1">
    <citation type="submission" date="2016-05" db="EMBL/GenBank/DDBJ databases">
        <title>A degradative enzymes factory behind the ericoid mycorrhizal symbiosis.</title>
        <authorList>
            <consortium name="DOE Joint Genome Institute"/>
            <person name="Martino E."/>
            <person name="Morin E."/>
            <person name="Grelet G."/>
            <person name="Kuo A."/>
            <person name="Kohler A."/>
            <person name="Daghino S."/>
            <person name="Barry K."/>
            <person name="Choi C."/>
            <person name="Cichocki N."/>
            <person name="Clum A."/>
            <person name="Copeland A."/>
            <person name="Hainaut M."/>
            <person name="Haridas S."/>
            <person name="Labutti K."/>
            <person name="Lindquist E."/>
            <person name="Lipzen A."/>
            <person name="Khouja H.-R."/>
            <person name="Murat C."/>
            <person name="Ohm R."/>
            <person name="Olson A."/>
            <person name="Spatafora J."/>
            <person name="Veneault-Fourrey C."/>
            <person name="Henrissat B."/>
            <person name="Grigoriev I."/>
            <person name="Martin F."/>
            <person name="Perotto S."/>
        </authorList>
    </citation>
    <scope>NUCLEOTIDE SEQUENCE [LARGE SCALE GENOMIC DNA]</scope>
    <source>
        <strain evidence="1 2">UAMH 7357</strain>
    </source>
</reference>
<protein>
    <submittedName>
        <fullName evidence="1">Uncharacterized protein</fullName>
    </submittedName>
</protein>
<keyword evidence="2" id="KW-1185">Reference proteome</keyword>
<gene>
    <name evidence="1" type="ORF">NA56DRAFT_709646</name>
</gene>
<dbReference type="AlphaFoldDB" id="A0A2J6PND3"/>
<dbReference type="EMBL" id="KZ613512">
    <property type="protein sequence ID" value="PMD15519.1"/>
    <property type="molecule type" value="Genomic_DNA"/>
</dbReference>
<dbReference type="STRING" id="1745343.A0A2J6PND3"/>
<accession>A0A2J6PND3</accession>
<organism evidence="1 2">
    <name type="scientific">Hyaloscypha hepaticicola</name>
    <dbReference type="NCBI Taxonomy" id="2082293"/>
    <lineage>
        <taxon>Eukaryota</taxon>
        <taxon>Fungi</taxon>
        <taxon>Dikarya</taxon>
        <taxon>Ascomycota</taxon>
        <taxon>Pezizomycotina</taxon>
        <taxon>Leotiomycetes</taxon>
        <taxon>Helotiales</taxon>
        <taxon>Hyaloscyphaceae</taxon>
        <taxon>Hyaloscypha</taxon>
    </lineage>
</organism>
<dbReference type="OrthoDB" id="3903267at2759"/>
<evidence type="ECO:0000313" key="2">
    <source>
        <dbReference type="Proteomes" id="UP000235672"/>
    </source>
</evidence>
<proteinExistence type="predicted"/>
<name>A0A2J6PND3_9HELO</name>